<dbReference type="EMBL" id="MU404350">
    <property type="protein sequence ID" value="KAI1618056.1"/>
    <property type="molecule type" value="Genomic_DNA"/>
</dbReference>
<dbReference type="Proteomes" id="UP001203852">
    <property type="component" value="Unassembled WGS sequence"/>
</dbReference>
<proteinExistence type="predicted"/>
<reference evidence="1" key="1">
    <citation type="journal article" date="2022" name="bioRxiv">
        <title>Deciphering the potential niche of two novel black yeast fungi from a biological soil crust based on their genomes, phenotypes, and melanin regulation.</title>
        <authorList>
            <consortium name="DOE Joint Genome Institute"/>
            <person name="Carr E.C."/>
            <person name="Barton Q."/>
            <person name="Grambo S."/>
            <person name="Sullivan M."/>
            <person name="Renfro C.M."/>
            <person name="Kuo A."/>
            <person name="Pangilinan J."/>
            <person name="Lipzen A."/>
            <person name="Keymanesh K."/>
            <person name="Savage E."/>
            <person name="Barry K."/>
            <person name="Grigoriev I.V."/>
            <person name="Riekhof W.R."/>
            <person name="Harris S.S."/>
        </authorList>
    </citation>
    <scope>NUCLEOTIDE SEQUENCE</scope>
    <source>
        <strain evidence="1">JF 03-4F</strain>
    </source>
</reference>
<sequence length="226" mass="25328">MIDELVQHGDWKIDDPEAVKAHKLHNAWTIEDKAVLAKAGESAKVSEQVADGTIDEDDSKAVGARECLARNAHSHRQRRFLLLEYRSGRIKDEELLADVERFRKVQSLYYNKAIVRHRKDRHLPLLVRQGLLGAVKDTVVAKCEEPIMWCSARRSGSVSISLGDGLAASQVTTMADDHHTFEAGSFGADRLTNNKITSATFSQSAEIPTALKREMGKHWIWESGER</sequence>
<evidence type="ECO:0000313" key="1">
    <source>
        <dbReference type="EMBL" id="KAI1618056.1"/>
    </source>
</evidence>
<accession>A0AAN6E4Q1</accession>
<gene>
    <name evidence="1" type="ORF">EDD36DRAFT_459715</name>
</gene>
<comment type="caution">
    <text evidence="1">The sequence shown here is derived from an EMBL/GenBank/DDBJ whole genome shotgun (WGS) entry which is preliminary data.</text>
</comment>
<dbReference type="AlphaFoldDB" id="A0AAN6E4Q1"/>
<evidence type="ECO:0000313" key="2">
    <source>
        <dbReference type="Proteomes" id="UP001203852"/>
    </source>
</evidence>
<name>A0AAN6E4Q1_9EURO</name>
<protein>
    <submittedName>
        <fullName evidence="1">Uncharacterized protein</fullName>
    </submittedName>
</protein>
<organism evidence="1 2">
    <name type="scientific">Exophiala viscosa</name>
    <dbReference type="NCBI Taxonomy" id="2486360"/>
    <lineage>
        <taxon>Eukaryota</taxon>
        <taxon>Fungi</taxon>
        <taxon>Dikarya</taxon>
        <taxon>Ascomycota</taxon>
        <taxon>Pezizomycotina</taxon>
        <taxon>Eurotiomycetes</taxon>
        <taxon>Chaetothyriomycetidae</taxon>
        <taxon>Chaetothyriales</taxon>
        <taxon>Herpotrichiellaceae</taxon>
        <taxon>Exophiala</taxon>
    </lineage>
</organism>
<keyword evidence="2" id="KW-1185">Reference proteome</keyword>